<evidence type="ECO:0000313" key="14">
    <source>
        <dbReference type="Proteomes" id="UP000694701"/>
    </source>
</evidence>
<dbReference type="GO" id="GO:0046872">
    <property type="term" value="F:metal ion binding"/>
    <property type="evidence" value="ECO:0007669"/>
    <property type="project" value="UniProtKB-KW"/>
</dbReference>
<keyword evidence="10" id="KW-0865">Zymogen</keyword>
<evidence type="ECO:0000256" key="9">
    <source>
        <dbReference type="ARBA" id="ARBA00023049"/>
    </source>
</evidence>
<keyword evidence="6 12" id="KW-0732">Signal</keyword>
<dbReference type="InterPro" id="IPR039866">
    <property type="entry name" value="CPQ"/>
</dbReference>
<evidence type="ECO:0000313" key="13">
    <source>
        <dbReference type="Ensembl" id="ENSCCRP00020112349.1"/>
    </source>
</evidence>
<keyword evidence="8" id="KW-0862">Zinc</keyword>
<feature type="signal peptide" evidence="12">
    <location>
        <begin position="1"/>
        <end position="30"/>
    </location>
</feature>
<reference evidence="13" key="1">
    <citation type="submission" date="2025-08" db="UniProtKB">
        <authorList>
            <consortium name="Ensembl"/>
        </authorList>
    </citation>
    <scope>IDENTIFICATION</scope>
</reference>
<dbReference type="AlphaFoldDB" id="A0A8C2Q7P0"/>
<keyword evidence="7" id="KW-0378">Hydrolase</keyword>
<keyword evidence="9" id="KW-0482">Metalloprotease</keyword>
<keyword evidence="5" id="KW-0479">Metal-binding</keyword>
<dbReference type="GO" id="GO:0043171">
    <property type="term" value="P:peptide catabolic process"/>
    <property type="evidence" value="ECO:0007669"/>
    <property type="project" value="TreeGrafter"/>
</dbReference>
<organism evidence="13 14">
    <name type="scientific">Cyprinus carpio</name>
    <name type="common">Common carp</name>
    <dbReference type="NCBI Taxonomy" id="7962"/>
    <lineage>
        <taxon>Eukaryota</taxon>
        <taxon>Metazoa</taxon>
        <taxon>Chordata</taxon>
        <taxon>Craniata</taxon>
        <taxon>Vertebrata</taxon>
        <taxon>Euteleostomi</taxon>
        <taxon>Actinopterygii</taxon>
        <taxon>Neopterygii</taxon>
        <taxon>Teleostei</taxon>
        <taxon>Ostariophysi</taxon>
        <taxon>Cypriniformes</taxon>
        <taxon>Cyprinidae</taxon>
        <taxon>Cyprininae</taxon>
        <taxon>Cyprinus</taxon>
    </lineage>
</organism>
<sequence length="197" mass="22114">MTGNKSRCQNSISQLLLTLLILCSLLQCDSRPHSYDSKLLSEISKEVFKYSDIAQQIRNLAVYGKGIEAEVMVVESFEELKKRASDTKGKIVVYNQPFVRASKAAKVGAVASLIRSVTPFAINSPHTSWQWYQPGVAQIPTACITVEDAQMMARMTRRGQRIVVHLTMRAQTLPDVDSQSNMYLFISLLTYFEVTCI</sequence>
<evidence type="ECO:0000256" key="2">
    <source>
        <dbReference type="ARBA" id="ARBA00010918"/>
    </source>
</evidence>
<dbReference type="Ensembl" id="ENSCCRT00020122634.1">
    <property type="protein sequence ID" value="ENSCCRP00020112349.1"/>
    <property type="gene ID" value="ENSCCRG00020050965.1"/>
</dbReference>
<dbReference type="PANTHER" id="PTHR12053:SF3">
    <property type="entry name" value="CARBOXYPEPTIDASE Q"/>
    <property type="match status" value="1"/>
</dbReference>
<name>A0A8C2Q7P0_CYPCA</name>
<dbReference type="GO" id="GO:0005615">
    <property type="term" value="C:extracellular space"/>
    <property type="evidence" value="ECO:0007669"/>
    <property type="project" value="TreeGrafter"/>
</dbReference>
<keyword evidence="4" id="KW-0645">Protease</keyword>
<feature type="chain" id="PRO_5034663669" evidence="12">
    <location>
        <begin position="31"/>
        <end position="197"/>
    </location>
</feature>
<dbReference type="PANTHER" id="PTHR12053">
    <property type="entry name" value="PROTEASE FAMILY M28 PLASMA GLUTAMATE CARBOXYPEPTIDASE-RELATED"/>
    <property type="match status" value="1"/>
</dbReference>
<evidence type="ECO:0000256" key="10">
    <source>
        <dbReference type="ARBA" id="ARBA00023145"/>
    </source>
</evidence>
<dbReference type="Gene3D" id="3.50.30.30">
    <property type="match status" value="1"/>
</dbReference>
<proteinExistence type="inferred from homology"/>
<evidence type="ECO:0000256" key="5">
    <source>
        <dbReference type="ARBA" id="ARBA00022723"/>
    </source>
</evidence>
<evidence type="ECO:0000256" key="6">
    <source>
        <dbReference type="ARBA" id="ARBA00022729"/>
    </source>
</evidence>
<evidence type="ECO:0000256" key="3">
    <source>
        <dbReference type="ARBA" id="ARBA00022525"/>
    </source>
</evidence>
<dbReference type="GO" id="GO:0070573">
    <property type="term" value="F:metallodipeptidase activity"/>
    <property type="evidence" value="ECO:0007669"/>
    <property type="project" value="InterPro"/>
</dbReference>
<evidence type="ECO:0000256" key="7">
    <source>
        <dbReference type="ARBA" id="ARBA00022801"/>
    </source>
</evidence>
<evidence type="ECO:0000256" key="4">
    <source>
        <dbReference type="ARBA" id="ARBA00022670"/>
    </source>
</evidence>
<keyword evidence="3" id="KW-0964">Secreted</keyword>
<protein>
    <submittedName>
        <fullName evidence="13">Carboxypeptidase Q</fullName>
    </submittedName>
</protein>
<dbReference type="Proteomes" id="UP000694701">
    <property type="component" value="Unplaced"/>
</dbReference>
<accession>A0A8C2Q7P0</accession>
<evidence type="ECO:0000256" key="8">
    <source>
        <dbReference type="ARBA" id="ARBA00022833"/>
    </source>
</evidence>
<evidence type="ECO:0000256" key="11">
    <source>
        <dbReference type="ARBA" id="ARBA00023180"/>
    </source>
</evidence>
<evidence type="ECO:0000256" key="12">
    <source>
        <dbReference type="SAM" id="SignalP"/>
    </source>
</evidence>
<comment type="similarity">
    <text evidence="2">Belongs to the peptidase M28 family.</text>
</comment>
<evidence type="ECO:0000256" key="1">
    <source>
        <dbReference type="ARBA" id="ARBA00004613"/>
    </source>
</evidence>
<dbReference type="GO" id="GO:0006508">
    <property type="term" value="P:proteolysis"/>
    <property type="evidence" value="ECO:0007669"/>
    <property type="project" value="UniProtKB-KW"/>
</dbReference>
<comment type="subcellular location">
    <subcellularLocation>
        <location evidence="1">Secreted</location>
    </subcellularLocation>
</comment>
<keyword evidence="11" id="KW-0325">Glycoprotein</keyword>